<proteinExistence type="predicted"/>
<gene>
    <name evidence="1" type="ORF">HWI92_15035</name>
</gene>
<organism evidence="1 2">
    <name type="scientific">Dyadobacter sandarakinus</name>
    <dbReference type="NCBI Taxonomy" id="2747268"/>
    <lineage>
        <taxon>Bacteria</taxon>
        <taxon>Pseudomonadati</taxon>
        <taxon>Bacteroidota</taxon>
        <taxon>Cytophagia</taxon>
        <taxon>Cytophagales</taxon>
        <taxon>Spirosomataceae</taxon>
        <taxon>Dyadobacter</taxon>
    </lineage>
</organism>
<dbReference type="InterPro" id="IPR016084">
    <property type="entry name" value="Haem_Oase-like_multi-hlx"/>
</dbReference>
<dbReference type="InterPro" id="IPR016053">
    <property type="entry name" value="Haem_Oase-like"/>
</dbReference>
<dbReference type="CDD" id="cd19166">
    <property type="entry name" value="HemeO-bac"/>
    <property type="match status" value="1"/>
</dbReference>
<protein>
    <submittedName>
        <fullName evidence="1">Biliverdin-producing heme oxygenase</fullName>
    </submittedName>
</protein>
<name>A0ABX7I7Q7_9BACT</name>
<dbReference type="Proteomes" id="UP000612680">
    <property type="component" value="Chromosome"/>
</dbReference>
<evidence type="ECO:0000313" key="2">
    <source>
        <dbReference type="Proteomes" id="UP000612680"/>
    </source>
</evidence>
<dbReference type="Gene3D" id="1.20.910.10">
    <property type="entry name" value="Heme oxygenase-like"/>
    <property type="match status" value="1"/>
</dbReference>
<dbReference type="SUPFAM" id="SSF48613">
    <property type="entry name" value="Heme oxygenase-like"/>
    <property type="match status" value="1"/>
</dbReference>
<dbReference type="RefSeq" id="WP_204656664.1">
    <property type="nucleotide sequence ID" value="NZ_CP056775.1"/>
</dbReference>
<sequence>MQDSTGLGIDPNTFINELRTQTSESHQQLEENMLSKALLLPEVSLADYQTYLSRLYSITLGCETHVFPAIATIFPDLAERYRAARIKNDLIVTGFSAEEVDNIPVPELPFTGQAGAAGVMYVLEGSTLGGRVIYKHVQQHLGLTCEHGASYFCGYGPQTGSMWKAFVSRLTAYADSPEKAGKIIESATQTFTLIDNWLSEAVIESKR</sequence>
<reference evidence="1 2" key="1">
    <citation type="submission" date="2020-06" db="EMBL/GenBank/DDBJ databases">
        <title>Dyadobacter sandarakinus sp. nov., isolated from the soil of the Arctic Yellow River Station.</title>
        <authorList>
            <person name="Zhang Y."/>
            <person name="Peng F."/>
        </authorList>
    </citation>
    <scope>NUCLEOTIDE SEQUENCE [LARGE SCALE GENOMIC DNA]</scope>
    <source>
        <strain evidence="1 2">Q3-56</strain>
    </source>
</reference>
<keyword evidence="2" id="KW-1185">Reference proteome</keyword>
<dbReference type="EMBL" id="CP056775">
    <property type="protein sequence ID" value="QRR02126.1"/>
    <property type="molecule type" value="Genomic_DNA"/>
</dbReference>
<dbReference type="Pfam" id="PF01126">
    <property type="entry name" value="Heme_oxygenase"/>
    <property type="match status" value="1"/>
</dbReference>
<accession>A0ABX7I7Q7</accession>
<evidence type="ECO:0000313" key="1">
    <source>
        <dbReference type="EMBL" id="QRR02126.1"/>
    </source>
</evidence>